<keyword evidence="4" id="KW-1133">Transmembrane helix</keyword>
<evidence type="ECO:0000256" key="5">
    <source>
        <dbReference type="ARBA" id="ARBA00023136"/>
    </source>
</evidence>
<feature type="domain" description="Band 7" evidence="7">
    <location>
        <begin position="21"/>
        <end position="188"/>
    </location>
</feature>
<name>A0A062U3V6_9PROT</name>
<dbReference type="Pfam" id="PF01145">
    <property type="entry name" value="Band_7"/>
    <property type="match status" value="1"/>
</dbReference>
<dbReference type="CDD" id="cd03405">
    <property type="entry name" value="SPFH_HflC"/>
    <property type="match status" value="1"/>
</dbReference>
<dbReference type="InterPro" id="IPR010200">
    <property type="entry name" value="HflC"/>
</dbReference>
<dbReference type="SMART" id="SM00244">
    <property type="entry name" value="PHB"/>
    <property type="match status" value="1"/>
</dbReference>
<sequence>MRSFGWLTLIIAGIVILVAVNSFYVVRQDEQALVLQVGEPKEVRNAPGTDQAGLYLKIPVIQQVEILDKKNLGLDIENIEVLASDQRRLTVDAFVRWRISDPLKFYQRFRTETAASAQLMRITTSTIREELGDVRVPEIISGQRAQLMDRIREKVNTGLVDDGIDIIDVRIRQADLPHEVADGVYSRMQTARKQEAQRIRAEGEERARLIRAQAEREKTVLEAQAREQAEKIRGEGDAKSTEIYAQAYNRDPEFFRFQRALIACEKAIQKGTRLVVGPNGLGICDEFIKSARENGG</sequence>
<comment type="similarity">
    <text evidence="2 6">Belongs to the band 7/mec-2 family. HflC subfamily.</text>
</comment>
<protein>
    <recommendedName>
        <fullName evidence="6">Protein HflC</fullName>
    </recommendedName>
</protein>
<dbReference type="PIRSF" id="PIRSF005651">
    <property type="entry name" value="HflC"/>
    <property type="match status" value="1"/>
</dbReference>
<dbReference type="AlphaFoldDB" id="A0A062U3V6"/>
<dbReference type="OrthoDB" id="9812991at2"/>
<comment type="subcellular location">
    <subcellularLocation>
        <location evidence="1">Membrane</location>
        <topology evidence="1">Single-pass membrane protein</topology>
    </subcellularLocation>
</comment>
<accession>A0A062U3V6</accession>
<evidence type="ECO:0000256" key="1">
    <source>
        <dbReference type="ARBA" id="ARBA00004167"/>
    </source>
</evidence>
<keyword evidence="9" id="KW-1185">Reference proteome</keyword>
<dbReference type="PANTHER" id="PTHR42911">
    <property type="entry name" value="MODULATOR OF FTSH PROTEASE HFLC"/>
    <property type="match status" value="1"/>
</dbReference>
<evidence type="ECO:0000256" key="2">
    <source>
        <dbReference type="ARBA" id="ARBA00007862"/>
    </source>
</evidence>
<dbReference type="EMBL" id="AWFB01000001">
    <property type="protein sequence ID" value="RAN36159.1"/>
    <property type="molecule type" value="Genomic_DNA"/>
</dbReference>
<dbReference type="RefSeq" id="WP_034823518.1">
    <property type="nucleotide sequence ID" value="NZ_AWFA01000001.1"/>
</dbReference>
<organism evidence="8 9">
    <name type="scientific">Hyphomonas pacifica</name>
    <dbReference type="NCBI Taxonomy" id="1280941"/>
    <lineage>
        <taxon>Bacteria</taxon>
        <taxon>Pseudomonadati</taxon>
        <taxon>Pseudomonadota</taxon>
        <taxon>Alphaproteobacteria</taxon>
        <taxon>Hyphomonadales</taxon>
        <taxon>Hyphomonadaceae</taxon>
        <taxon>Hyphomonas</taxon>
    </lineage>
</organism>
<reference evidence="8 9" key="1">
    <citation type="submission" date="2013-04" db="EMBL/GenBank/DDBJ databases">
        <title>Hyphomonas sp. T24B3 Genome Sequencing.</title>
        <authorList>
            <person name="Lai Q."/>
            <person name="Shao Z."/>
        </authorList>
    </citation>
    <scope>NUCLEOTIDE SEQUENCE [LARGE SCALE GENOMIC DNA]</scope>
    <source>
        <strain evidence="8 9">T24B3</strain>
    </source>
</reference>
<evidence type="ECO:0000313" key="9">
    <source>
        <dbReference type="Proteomes" id="UP000249123"/>
    </source>
</evidence>
<dbReference type="Gene3D" id="3.30.479.30">
    <property type="entry name" value="Band 7 domain"/>
    <property type="match status" value="1"/>
</dbReference>
<dbReference type="InterPro" id="IPR036013">
    <property type="entry name" value="Band_7/SPFH_dom_sf"/>
</dbReference>
<evidence type="ECO:0000256" key="6">
    <source>
        <dbReference type="PIRNR" id="PIRNR005651"/>
    </source>
</evidence>
<dbReference type="STRING" id="1280941.HY2_00225"/>
<dbReference type="PANTHER" id="PTHR42911:SF1">
    <property type="entry name" value="MODULATOR OF FTSH PROTEASE HFLC"/>
    <property type="match status" value="1"/>
</dbReference>
<gene>
    <name evidence="8" type="ORF">HY3_00845</name>
</gene>
<keyword evidence="3" id="KW-0812">Transmembrane</keyword>
<comment type="caution">
    <text evidence="8">The sequence shown here is derived from an EMBL/GenBank/DDBJ whole genome shotgun (WGS) entry which is preliminary data.</text>
</comment>
<accession>A0A328K0M1</accession>
<evidence type="ECO:0000259" key="7">
    <source>
        <dbReference type="SMART" id="SM00244"/>
    </source>
</evidence>
<evidence type="ECO:0000313" key="8">
    <source>
        <dbReference type="EMBL" id="RAN36159.1"/>
    </source>
</evidence>
<dbReference type="InterPro" id="IPR001972">
    <property type="entry name" value="Stomatin_HflK_fam"/>
</dbReference>
<evidence type="ECO:0000256" key="4">
    <source>
        <dbReference type="ARBA" id="ARBA00022989"/>
    </source>
</evidence>
<dbReference type="eggNOG" id="COG0330">
    <property type="taxonomic scope" value="Bacteria"/>
</dbReference>
<dbReference type="GO" id="GO:0016020">
    <property type="term" value="C:membrane"/>
    <property type="evidence" value="ECO:0007669"/>
    <property type="project" value="UniProtKB-SubCell"/>
</dbReference>
<dbReference type="Proteomes" id="UP000249123">
    <property type="component" value="Unassembled WGS sequence"/>
</dbReference>
<comment type="function">
    <text evidence="6">HflC and HflK could regulate a protease.</text>
</comment>
<evidence type="ECO:0000256" key="3">
    <source>
        <dbReference type="ARBA" id="ARBA00022692"/>
    </source>
</evidence>
<dbReference type="PRINTS" id="PR00721">
    <property type="entry name" value="STOMATIN"/>
</dbReference>
<dbReference type="SUPFAM" id="SSF117892">
    <property type="entry name" value="Band 7/SPFH domain"/>
    <property type="match status" value="1"/>
</dbReference>
<dbReference type="InterPro" id="IPR001107">
    <property type="entry name" value="Band_7"/>
</dbReference>
<proteinExistence type="inferred from homology"/>
<keyword evidence="5" id="KW-0472">Membrane</keyword>